<dbReference type="SUPFAM" id="SSF50952">
    <property type="entry name" value="Soluble quinoprotein glucose dehydrogenase"/>
    <property type="match status" value="1"/>
</dbReference>
<dbReference type="Proteomes" id="UP000029646">
    <property type="component" value="Unassembled WGS sequence"/>
</dbReference>
<dbReference type="InterPro" id="IPR011042">
    <property type="entry name" value="6-blade_b-propeller_TolB-like"/>
</dbReference>
<dbReference type="Proteomes" id="UP000030184">
    <property type="component" value="Unassembled WGS sequence"/>
</dbReference>
<dbReference type="EMBL" id="BBNY01000070">
    <property type="protein sequence ID" value="GAL90272.1"/>
    <property type="molecule type" value="Genomic_DNA"/>
</dbReference>
<proteinExistence type="predicted"/>
<keyword evidence="1 4" id="KW-0349">Heme</keyword>
<dbReference type="GO" id="GO:0009055">
    <property type="term" value="F:electron transfer activity"/>
    <property type="evidence" value="ECO:0007669"/>
    <property type="project" value="InterPro"/>
</dbReference>
<dbReference type="PANTHER" id="PTHR19328">
    <property type="entry name" value="HEDGEHOG-INTERACTING PROTEIN"/>
    <property type="match status" value="1"/>
</dbReference>
<dbReference type="AlphaFoldDB" id="A0A090W468"/>
<dbReference type="GO" id="GO:0046872">
    <property type="term" value="F:metal ion binding"/>
    <property type="evidence" value="ECO:0007669"/>
    <property type="project" value="UniProtKB-KW"/>
</dbReference>
<comment type="caution">
    <text evidence="6">The sequence shown here is derived from an EMBL/GenBank/DDBJ whole genome shotgun (WGS) entry which is preliminary data.</text>
</comment>
<evidence type="ECO:0000256" key="4">
    <source>
        <dbReference type="PROSITE-ProRule" id="PRU00433"/>
    </source>
</evidence>
<keyword evidence="2 4" id="KW-0479">Metal-binding</keyword>
<evidence type="ECO:0000313" key="8">
    <source>
        <dbReference type="Proteomes" id="UP000029646"/>
    </source>
</evidence>
<feature type="domain" description="Cytochrome c" evidence="5">
    <location>
        <begin position="41"/>
        <end position="115"/>
    </location>
</feature>
<keyword evidence="3 4" id="KW-0408">Iron</keyword>
<keyword evidence="9" id="KW-1185">Reference proteome</keyword>
<organism evidence="6 8">
    <name type="scientific">Jejuia pallidilutea</name>
    <dbReference type="NCBI Taxonomy" id="504487"/>
    <lineage>
        <taxon>Bacteria</taxon>
        <taxon>Pseudomonadati</taxon>
        <taxon>Bacteroidota</taxon>
        <taxon>Flavobacteriia</taxon>
        <taxon>Flavobacteriales</taxon>
        <taxon>Flavobacteriaceae</taxon>
        <taxon>Jejuia</taxon>
    </lineage>
</organism>
<dbReference type="RefSeq" id="WP_081956978.1">
    <property type="nucleotide sequence ID" value="NZ_BBNS01000016.1"/>
</dbReference>
<gene>
    <name evidence="6" type="ORF">JCM19302_1250</name>
    <name evidence="7" type="ORF">JCM19538_739</name>
</gene>
<dbReference type="SUPFAM" id="SSF46626">
    <property type="entry name" value="Cytochrome c"/>
    <property type="match status" value="1"/>
</dbReference>
<dbReference type="Gene3D" id="2.120.10.30">
    <property type="entry name" value="TolB, C-terminal domain"/>
    <property type="match status" value="1"/>
</dbReference>
<dbReference type="InterPro" id="IPR009056">
    <property type="entry name" value="Cyt_c-like_dom"/>
</dbReference>
<evidence type="ECO:0000313" key="6">
    <source>
        <dbReference type="EMBL" id="GAL71810.1"/>
    </source>
</evidence>
<protein>
    <submittedName>
        <fullName evidence="6">PQQ-dependent oxidoreductase</fullName>
    </submittedName>
</protein>
<evidence type="ECO:0000313" key="9">
    <source>
        <dbReference type="Proteomes" id="UP000030184"/>
    </source>
</evidence>
<dbReference type="InterPro" id="IPR011041">
    <property type="entry name" value="Quinoprot_gluc/sorb_DH_b-prop"/>
</dbReference>
<dbReference type="Gene3D" id="1.10.760.10">
    <property type="entry name" value="Cytochrome c-like domain"/>
    <property type="match status" value="1"/>
</dbReference>
<reference evidence="9" key="1">
    <citation type="journal article" date="2014" name="Genome Announc.">
        <title>Draft Genome Sequence of Marine Flavobacterium Jejuia pallidilutea Strain 11shimoA1 and Pigmentation Mutants.</title>
        <authorList>
            <person name="Takatani N."/>
            <person name="Nakanishi M."/>
            <person name="Meirelles P."/>
            <person name="Mino S."/>
            <person name="Suda W."/>
            <person name="Oshima K."/>
            <person name="Hattori M."/>
            <person name="Ohkuma M."/>
            <person name="Hosokawa M."/>
            <person name="Miyashita K."/>
            <person name="Thompson F.L."/>
            <person name="Niwa A."/>
            <person name="Sawabe T."/>
            <person name="Sawabe T."/>
        </authorList>
    </citation>
    <scope>NUCLEOTIDE SEQUENCE [LARGE SCALE GENOMIC DNA]</scope>
    <source>
        <strain evidence="9">JCM 19538</strain>
    </source>
</reference>
<evidence type="ECO:0000256" key="3">
    <source>
        <dbReference type="ARBA" id="ARBA00023004"/>
    </source>
</evidence>
<evidence type="ECO:0000256" key="1">
    <source>
        <dbReference type="ARBA" id="ARBA00022617"/>
    </source>
</evidence>
<dbReference type="InterPro" id="IPR036909">
    <property type="entry name" value="Cyt_c-like_dom_sf"/>
</dbReference>
<dbReference type="EMBL" id="BBNS01000016">
    <property type="protein sequence ID" value="GAL71810.1"/>
    <property type="molecule type" value="Genomic_DNA"/>
</dbReference>
<name>A0A090W468_9FLAO</name>
<dbReference type="InterPro" id="IPR012938">
    <property type="entry name" value="Glc/Sorbosone_DH"/>
</dbReference>
<evidence type="ECO:0000313" key="7">
    <source>
        <dbReference type="EMBL" id="GAL90272.1"/>
    </source>
</evidence>
<dbReference type="OrthoDB" id="9770043at2"/>
<sequence>MFNGHFIKSLICLWFCLCFFQCKNNSSIQDQENLAQIINDSVLSIAKQRFENFCSGCHGQQMHAFVDRKWRHGNGVEDIMSSIKKGYSDSGMPAFGEVFTEDEIKGLAKYIRSGIDRVEKYGFESTIKKVKDTFETEHFNIVLDTVFSGIEVPWHTNWLPNGNMLITDRDGLLYRLDENRNRHVIKGVPTVRKNDQDGLFEIQLHPDFEDNKWVYLSYSDLKIEGNDSLTTTVVSRFVLDNDQLKQKKDILIALPYSKKKVHFGGKMLFDNKNRLYVSFGDRGERDINPQDLYRMPGKIHRVNDDGSIPVDNPFVDQEGVKKSIFSYGHRNPQGLAFNPLTHDLWQHEHGPRGGDEINIIKPKKNYGWPVISYGINYNGTVFTKLLEKEGMEQPIHYWTPSIAPCGMTFVTTGLYKEWNNNLLVGSLRFGYLNRCVIENNKVIKEEVVLKGIGRLRNVAIGPDGYIYINVEKPGYIFRLIPLI</sequence>
<dbReference type="GO" id="GO:0020037">
    <property type="term" value="F:heme binding"/>
    <property type="evidence" value="ECO:0007669"/>
    <property type="project" value="InterPro"/>
</dbReference>
<dbReference type="PANTHER" id="PTHR19328:SF75">
    <property type="entry name" value="ALDOSE SUGAR DEHYDROGENASE YLII"/>
    <property type="match status" value="1"/>
</dbReference>
<dbReference type="Pfam" id="PF07995">
    <property type="entry name" value="GSDH"/>
    <property type="match status" value="1"/>
</dbReference>
<dbReference type="Pfam" id="PF13442">
    <property type="entry name" value="Cytochrome_CBB3"/>
    <property type="match status" value="1"/>
</dbReference>
<dbReference type="PROSITE" id="PS51007">
    <property type="entry name" value="CYTC"/>
    <property type="match status" value="1"/>
</dbReference>
<evidence type="ECO:0000259" key="5">
    <source>
        <dbReference type="PROSITE" id="PS51007"/>
    </source>
</evidence>
<accession>A0A090W468</accession>
<evidence type="ECO:0000256" key="2">
    <source>
        <dbReference type="ARBA" id="ARBA00022723"/>
    </source>
</evidence>